<feature type="region of interest" description="Disordered" evidence="1">
    <location>
        <begin position="30"/>
        <end position="67"/>
    </location>
</feature>
<dbReference type="EMBL" id="JARAOO010000008">
    <property type="protein sequence ID" value="KAJ7958974.1"/>
    <property type="molecule type" value="Genomic_DNA"/>
</dbReference>
<reference evidence="2" key="1">
    <citation type="journal article" date="2023" name="Science">
        <title>Elucidation of the pathway for biosynthesis of saponin adjuvants from the soapbark tree.</title>
        <authorList>
            <person name="Reed J."/>
            <person name="Orme A."/>
            <person name="El-Demerdash A."/>
            <person name="Owen C."/>
            <person name="Martin L.B.B."/>
            <person name="Misra R.C."/>
            <person name="Kikuchi S."/>
            <person name="Rejzek M."/>
            <person name="Martin A.C."/>
            <person name="Harkess A."/>
            <person name="Leebens-Mack J."/>
            <person name="Louveau T."/>
            <person name="Stephenson M.J."/>
            <person name="Osbourn A."/>
        </authorList>
    </citation>
    <scope>NUCLEOTIDE SEQUENCE</scope>
    <source>
        <strain evidence="2">S10</strain>
    </source>
</reference>
<gene>
    <name evidence="2" type="ORF">O6P43_019614</name>
</gene>
<dbReference type="PANTHER" id="PTHR34046:SF7">
    <property type="entry name" value="DUF740 FAMILY PROTEIN"/>
    <property type="match status" value="1"/>
</dbReference>
<protein>
    <submittedName>
        <fullName evidence="2">Avr9/Cf-9 rapidly elicited protein</fullName>
    </submittedName>
</protein>
<dbReference type="Pfam" id="PF05340">
    <property type="entry name" value="DUF740"/>
    <property type="match status" value="1"/>
</dbReference>
<name>A0AAD7LIV3_QUISA</name>
<dbReference type="AlphaFoldDB" id="A0AAD7LIV3"/>
<evidence type="ECO:0000256" key="1">
    <source>
        <dbReference type="SAM" id="MobiDB-lite"/>
    </source>
</evidence>
<dbReference type="PANTHER" id="PTHR34046">
    <property type="entry name" value="OS06G0218800 PROTEIN"/>
    <property type="match status" value="1"/>
</dbReference>
<proteinExistence type="predicted"/>
<evidence type="ECO:0000313" key="3">
    <source>
        <dbReference type="Proteomes" id="UP001163823"/>
    </source>
</evidence>
<evidence type="ECO:0000313" key="2">
    <source>
        <dbReference type="EMBL" id="KAJ7958974.1"/>
    </source>
</evidence>
<comment type="caution">
    <text evidence="2">The sequence shown here is derived from an EMBL/GenBank/DDBJ whole genome shotgun (WGS) entry which is preliminary data.</text>
</comment>
<organism evidence="2 3">
    <name type="scientific">Quillaja saponaria</name>
    <name type="common">Soap bark tree</name>
    <dbReference type="NCBI Taxonomy" id="32244"/>
    <lineage>
        <taxon>Eukaryota</taxon>
        <taxon>Viridiplantae</taxon>
        <taxon>Streptophyta</taxon>
        <taxon>Embryophyta</taxon>
        <taxon>Tracheophyta</taxon>
        <taxon>Spermatophyta</taxon>
        <taxon>Magnoliopsida</taxon>
        <taxon>eudicotyledons</taxon>
        <taxon>Gunneridae</taxon>
        <taxon>Pentapetalae</taxon>
        <taxon>rosids</taxon>
        <taxon>fabids</taxon>
        <taxon>Fabales</taxon>
        <taxon>Quillajaceae</taxon>
        <taxon>Quillaja</taxon>
    </lineage>
</organism>
<dbReference type="InterPro" id="IPR008004">
    <property type="entry name" value="OCTOPUS-like"/>
</dbReference>
<dbReference type="Proteomes" id="UP001163823">
    <property type="component" value="Chromosome 8"/>
</dbReference>
<accession>A0AAD7LIV3</accession>
<dbReference type="KEGG" id="qsa:O6P43_019614"/>
<keyword evidence="3" id="KW-1185">Reference proteome</keyword>
<sequence length="140" mass="15591">MDGRCKKHPKHLQSPGVCSLCLRERLAQLSTPSSCSSRRPSNMTAGSSSPSSLSSYYSSTSASSCASPMQRYDFEGKGSSSNKSMMFLLTNGKHAFTKSRSLAFDNRNNNKGGFWFNLLHPTRKRREEPHQLVPSRTLRL</sequence>